<dbReference type="InterPro" id="IPR001296">
    <property type="entry name" value="Glyco_trans_1"/>
</dbReference>
<feature type="domain" description="Glycosyltransferase subfamily 4-like N-terminal" evidence="3">
    <location>
        <begin position="341"/>
        <end position="520"/>
    </location>
</feature>
<sequence>MKFTVVINTYQRARSLRKTLLSLRRQTYRDFEVVIVNGPSTDETEKVVAEFEPDVRLVRCPAVNLSLSRNLGIAAAAGDVVAFIDDDAEADPLWLEQLGAGYDSPRIGGVGGMVYDSTGYCFQYEYAVCDRKGNADLNVRPPLWDYLHPHGEKFVHMLGTNCSFRRDLLAEIGGFNEEFEYYLDETEVCMRLIDRGYWIKPLPHAFVYHRFLASHLRNHHKVLREPYQVVKNRLIFSLQARRPNDHLRDVVIDNLKFIDYLVTDARQHFEASRLTKAEFTKFLARTEAGYEAGMRLGLTQQRRSADLPPPPEAFRPFSTVQPRGRRMTIAFVSQEMPPGCGGIGRYSWDLATACARAGHEVHYVTCSPDHNRVDLESDVWVHRIVPLTDGDWNRPGLEPLVAKNLGWAAAAHQEVKRVAATRPVDVVSAPIWDVEGIFCQYDRSLNTVLTLVTTLQATVDLNPSWRAVPGMDRMLQLEAEVVRNAQNVTAPSQAILDKVRRDSGGPMDTANVRVCPLGIPDQAARFTPRPPDGKIRVLFVGRVEKRKAPDLLLAAAVELLPEFPEVEVVFVGNDTILAEGSDKTYRQQFEVAHGHEPFASRVKFQGLVSEDELQQAYADCDVFVLPARFESFGLVLVEAMAHGKPVIAANIGGMAEIVVPDENGFLVYPGHVPALVQALRRLIVNAPLRARMGAASRGLYLEYFTDEQMMDGMMTAYQASAGIESPADVLTPPFPNRKSA</sequence>
<organism evidence="4 5">
    <name type="scientific">Limnoglobus roseus</name>
    <dbReference type="NCBI Taxonomy" id="2598579"/>
    <lineage>
        <taxon>Bacteria</taxon>
        <taxon>Pseudomonadati</taxon>
        <taxon>Planctomycetota</taxon>
        <taxon>Planctomycetia</taxon>
        <taxon>Gemmatales</taxon>
        <taxon>Gemmataceae</taxon>
        <taxon>Limnoglobus</taxon>
    </lineage>
</organism>
<feature type="domain" description="Glycosyltransferase 2-like" evidence="2">
    <location>
        <begin position="4"/>
        <end position="172"/>
    </location>
</feature>
<dbReference type="Proteomes" id="UP000324974">
    <property type="component" value="Chromosome"/>
</dbReference>
<feature type="domain" description="Glycosyl transferase family 1" evidence="1">
    <location>
        <begin position="524"/>
        <end position="697"/>
    </location>
</feature>
<dbReference type="SUPFAM" id="SSF53448">
    <property type="entry name" value="Nucleotide-diphospho-sugar transferases"/>
    <property type="match status" value="1"/>
</dbReference>
<dbReference type="InterPro" id="IPR029044">
    <property type="entry name" value="Nucleotide-diphossugar_trans"/>
</dbReference>
<dbReference type="PANTHER" id="PTHR45947:SF3">
    <property type="entry name" value="SULFOQUINOVOSYL TRANSFERASE SQD2"/>
    <property type="match status" value="1"/>
</dbReference>
<gene>
    <name evidence="4" type="ORF">PX52LOC_04115</name>
</gene>
<dbReference type="GO" id="GO:0016758">
    <property type="term" value="F:hexosyltransferase activity"/>
    <property type="evidence" value="ECO:0007669"/>
    <property type="project" value="TreeGrafter"/>
</dbReference>
<evidence type="ECO:0000313" key="5">
    <source>
        <dbReference type="Proteomes" id="UP000324974"/>
    </source>
</evidence>
<evidence type="ECO:0000259" key="1">
    <source>
        <dbReference type="Pfam" id="PF00534"/>
    </source>
</evidence>
<dbReference type="AlphaFoldDB" id="A0A5C1AJ40"/>
<protein>
    <submittedName>
        <fullName evidence="4">GT2 and GT4 families glycosyltransferase</fullName>
    </submittedName>
</protein>
<dbReference type="Gene3D" id="3.90.550.10">
    <property type="entry name" value="Spore Coat Polysaccharide Biosynthesis Protein SpsA, Chain A"/>
    <property type="match status" value="1"/>
</dbReference>
<dbReference type="InterPro" id="IPR050194">
    <property type="entry name" value="Glycosyltransferase_grp1"/>
</dbReference>
<dbReference type="CDD" id="cd03801">
    <property type="entry name" value="GT4_PimA-like"/>
    <property type="match status" value="1"/>
</dbReference>
<evidence type="ECO:0000313" key="4">
    <source>
        <dbReference type="EMBL" id="QEL17134.1"/>
    </source>
</evidence>
<dbReference type="RefSeq" id="WP_149111779.1">
    <property type="nucleotide sequence ID" value="NZ_CP042425.1"/>
</dbReference>
<dbReference type="EMBL" id="CP042425">
    <property type="protein sequence ID" value="QEL17134.1"/>
    <property type="molecule type" value="Genomic_DNA"/>
</dbReference>
<keyword evidence="5" id="KW-1185">Reference proteome</keyword>
<dbReference type="InterPro" id="IPR028098">
    <property type="entry name" value="Glyco_trans_4-like_N"/>
</dbReference>
<dbReference type="Gene3D" id="3.40.50.2000">
    <property type="entry name" value="Glycogen Phosphorylase B"/>
    <property type="match status" value="2"/>
</dbReference>
<dbReference type="OrthoDB" id="396512at2"/>
<evidence type="ECO:0000259" key="2">
    <source>
        <dbReference type="Pfam" id="PF00535"/>
    </source>
</evidence>
<accession>A0A5C1AJ40</accession>
<proteinExistence type="predicted"/>
<dbReference type="InterPro" id="IPR001173">
    <property type="entry name" value="Glyco_trans_2-like"/>
</dbReference>
<name>A0A5C1AJ40_9BACT</name>
<dbReference type="Pfam" id="PF13439">
    <property type="entry name" value="Glyco_transf_4"/>
    <property type="match status" value="1"/>
</dbReference>
<dbReference type="PANTHER" id="PTHR45947">
    <property type="entry name" value="SULFOQUINOVOSYL TRANSFERASE SQD2"/>
    <property type="match status" value="1"/>
</dbReference>
<evidence type="ECO:0000259" key="3">
    <source>
        <dbReference type="Pfam" id="PF13439"/>
    </source>
</evidence>
<dbReference type="Pfam" id="PF00535">
    <property type="entry name" value="Glycos_transf_2"/>
    <property type="match status" value="1"/>
</dbReference>
<dbReference type="KEGG" id="lrs:PX52LOC_04115"/>
<keyword evidence="4" id="KW-0808">Transferase</keyword>
<dbReference type="Pfam" id="PF00534">
    <property type="entry name" value="Glycos_transf_1"/>
    <property type="match status" value="1"/>
</dbReference>
<reference evidence="5" key="1">
    <citation type="submission" date="2019-08" db="EMBL/GenBank/DDBJ databases">
        <title>Limnoglobus roseus gen. nov., sp. nov., a novel freshwater planctomycete with a giant genome from the family Gemmataceae.</title>
        <authorList>
            <person name="Kulichevskaya I.S."/>
            <person name="Naumoff D.G."/>
            <person name="Miroshnikov K."/>
            <person name="Ivanova A."/>
            <person name="Philippov D.A."/>
            <person name="Hakobyan A."/>
            <person name="Rijpstra I.C."/>
            <person name="Sinninghe Damste J.S."/>
            <person name="Liesack W."/>
            <person name="Dedysh S.N."/>
        </authorList>
    </citation>
    <scope>NUCLEOTIDE SEQUENCE [LARGE SCALE GENOMIC DNA]</scope>
    <source>
        <strain evidence="5">PX52</strain>
    </source>
</reference>
<dbReference type="SUPFAM" id="SSF53756">
    <property type="entry name" value="UDP-Glycosyltransferase/glycogen phosphorylase"/>
    <property type="match status" value="1"/>
</dbReference>